<feature type="compositionally biased region" description="Polar residues" evidence="2">
    <location>
        <begin position="14"/>
        <end position="32"/>
    </location>
</feature>
<organism evidence="3 4">
    <name type="scientific">Lepraria finkii</name>
    <dbReference type="NCBI Taxonomy" id="1340010"/>
    <lineage>
        <taxon>Eukaryota</taxon>
        <taxon>Fungi</taxon>
        <taxon>Dikarya</taxon>
        <taxon>Ascomycota</taxon>
        <taxon>Pezizomycotina</taxon>
        <taxon>Lecanoromycetes</taxon>
        <taxon>OSLEUM clade</taxon>
        <taxon>Lecanoromycetidae</taxon>
        <taxon>Lecanorales</taxon>
        <taxon>Lecanorineae</taxon>
        <taxon>Stereocaulaceae</taxon>
        <taxon>Lepraria</taxon>
    </lineage>
</organism>
<evidence type="ECO:0000256" key="1">
    <source>
        <dbReference type="SAM" id="Coils"/>
    </source>
</evidence>
<feature type="compositionally biased region" description="Basic and acidic residues" evidence="2">
    <location>
        <begin position="98"/>
        <end position="111"/>
    </location>
</feature>
<feature type="compositionally biased region" description="Basic and acidic residues" evidence="2">
    <location>
        <begin position="326"/>
        <end position="338"/>
    </location>
</feature>
<feature type="coiled-coil region" evidence="1">
    <location>
        <begin position="1038"/>
        <end position="1068"/>
    </location>
</feature>
<feature type="region of interest" description="Disordered" evidence="2">
    <location>
        <begin position="14"/>
        <end position="235"/>
    </location>
</feature>
<feature type="compositionally biased region" description="Polar residues" evidence="2">
    <location>
        <begin position="423"/>
        <end position="432"/>
    </location>
</feature>
<gene>
    <name evidence="3" type="ORF">ABVK25_003036</name>
</gene>
<sequence>MGALSDITAQASNNLKRCSNSSPGYQTLQSPASMEKENLGKSRSPHFMTPTLSSSKQSVAAKTKNDDHPSKPDPARPIKAEGRNAWTKSAAKRVGFRRAGDGTPRSRKESPLRQVNPISFPDKLATPSYSKLPDSVPSTQQRVQNVSTKDKPLPSPPVAQFDGSNPFIESKTLIDASDKPLRRLSPPGKAGPEEEDWPVLHPKRSASPGTLQEMMREEGSQLTQQAASSEKERYPLLSKAVRPVPSEEQIPVSRYSVSYKALTKNTSSPTVDDILDETKDQANGKKSIDDPFKDNIYDCGPVFPTKGIPESPSGLSAAAAAAVEKSGQESKPTIEPRQTRTSSLRARLSAGQLVKNGHSKVISFTDFTMPMEHAAGPGRKDSLRARKETQAGHLTTLPANNTIRSNRAPAQFIGGSRRPTHTRCPSSRSSLRNESRASIPPLIPNRPAPPKPVSKSSNIPSTSPRKTVLVPRAIIEHATHGREKGALSVSKTAESTPPMTPKKEPRKEKGIYEDPLSADIVSELQVTTPPMVNGWLPQISLEHNASRALEDIEESPQHTYQLKRLSSNSPDLRPVLKISPSADWFIMGPGPDKENRSLTKKRSKELDHSMIKDDSKTRKYTTKPVSVPKKGPERPSSSQGLSRLTSRVGLIDPKIREKKTKSADLSHVSTLDRVQQESIKPTSESCRNYPDSSAKASKTSTNNSNDPFFDAPEAPLTKPEDRRVSSQALNQREGVIDEAVWISPVKEKKSVSGDDKALVLDEHLSANLQEQFKVDMKTETKLLLQEDPFQAASVGKGVAQQSNGSKDARAKALPSTPEQNVGKQIPSSGSYPPRISSRMAHPDFTSTKIRSSPPNSPEKAPPPPPKDLHKEIDFGRRQNNLGSLRGHGSSQLDLNNLVSKRDSAARNSYKSQASASKGGMLSNFRGLFHKRSTENAPLLSSKKPKSKAKASINTNGSPFSPISEVHPVHRPTLTSLNRSNATTPRPSTTATPATQSFASPIPTEMSTTTNLAMQILDEARNERSSPKKERLLELGRVMVDAVTQARDAEKAMEEAKQAARKAEVANALCKKSLGEVENCVKQWRSEVGR</sequence>
<feature type="region of interest" description="Disordered" evidence="2">
    <location>
        <begin position="266"/>
        <end position="343"/>
    </location>
</feature>
<feature type="compositionally biased region" description="Polar residues" evidence="2">
    <location>
        <begin position="454"/>
        <end position="465"/>
    </location>
</feature>
<feature type="compositionally biased region" description="Low complexity" evidence="2">
    <location>
        <begin position="979"/>
        <end position="1000"/>
    </location>
</feature>
<feature type="compositionally biased region" description="Basic and acidic residues" evidence="2">
    <location>
        <begin position="604"/>
        <end position="617"/>
    </location>
</feature>
<feature type="region of interest" description="Disordered" evidence="2">
    <location>
        <begin position="391"/>
        <end position="466"/>
    </location>
</feature>
<feature type="region of interest" description="Disordered" evidence="2">
    <location>
        <begin position="482"/>
        <end position="508"/>
    </location>
</feature>
<evidence type="ECO:0000313" key="3">
    <source>
        <dbReference type="EMBL" id="KAL2056642.1"/>
    </source>
</evidence>
<keyword evidence="1" id="KW-0175">Coiled coil</keyword>
<dbReference type="Proteomes" id="UP001590951">
    <property type="component" value="Unassembled WGS sequence"/>
</dbReference>
<feature type="compositionally biased region" description="Polar residues" evidence="2">
    <location>
        <begin position="136"/>
        <end position="147"/>
    </location>
</feature>
<feature type="compositionally biased region" description="Polar residues" evidence="2">
    <location>
        <begin position="50"/>
        <end position="60"/>
    </location>
</feature>
<feature type="compositionally biased region" description="Polar residues" evidence="2">
    <location>
        <begin position="667"/>
        <end position="706"/>
    </location>
</feature>
<feature type="compositionally biased region" description="Pro residues" evidence="2">
    <location>
        <begin position="441"/>
        <end position="452"/>
    </location>
</feature>
<dbReference type="EMBL" id="JBHFEH010000007">
    <property type="protein sequence ID" value="KAL2056642.1"/>
    <property type="molecule type" value="Genomic_DNA"/>
</dbReference>
<evidence type="ECO:0000313" key="4">
    <source>
        <dbReference type="Proteomes" id="UP001590951"/>
    </source>
</evidence>
<keyword evidence="4" id="KW-1185">Reference proteome</keyword>
<feature type="compositionally biased region" description="Polar residues" evidence="2">
    <location>
        <begin position="816"/>
        <end position="830"/>
    </location>
</feature>
<feature type="compositionally biased region" description="Polar residues" evidence="2">
    <location>
        <begin position="635"/>
        <end position="645"/>
    </location>
</feature>
<feature type="compositionally biased region" description="Basic and acidic residues" evidence="2">
    <location>
        <begin position="63"/>
        <end position="82"/>
    </location>
</feature>
<feature type="compositionally biased region" description="Pro residues" evidence="2">
    <location>
        <begin position="854"/>
        <end position="865"/>
    </location>
</feature>
<comment type="caution">
    <text evidence="3">The sequence shown here is derived from an EMBL/GenBank/DDBJ whole genome shotgun (WGS) entry which is preliminary data.</text>
</comment>
<reference evidence="3 4" key="1">
    <citation type="submission" date="2024-09" db="EMBL/GenBank/DDBJ databases">
        <title>Rethinking Asexuality: The Enigmatic Case of Functional Sexual Genes in Lepraria (Stereocaulaceae).</title>
        <authorList>
            <person name="Doellman M."/>
            <person name="Sun Y."/>
            <person name="Barcenas-Pena A."/>
            <person name="Lumbsch H.T."/>
            <person name="Grewe F."/>
        </authorList>
    </citation>
    <scope>NUCLEOTIDE SEQUENCE [LARGE SCALE GENOMIC DNA]</scope>
    <source>
        <strain evidence="3 4">Grewe 0041</strain>
    </source>
</reference>
<proteinExistence type="predicted"/>
<evidence type="ECO:0000256" key="2">
    <source>
        <dbReference type="SAM" id="MobiDB-lite"/>
    </source>
</evidence>
<accession>A0ABR4BGU7</accession>
<feature type="region of interest" description="Disordered" evidence="2">
    <location>
        <begin position="794"/>
        <end position="871"/>
    </location>
</feature>
<protein>
    <submittedName>
        <fullName evidence="3">Uncharacterized protein</fullName>
    </submittedName>
</protein>
<feature type="region of interest" description="Disordered" evidence="2">
    <location>
        <begin position="587"/>
        <end position="720"/>
    </location>
</feature>
<feature type="compositionally biased region" description="Basic and acidic residues" evidence="2">
    <location>
        <begin position="276"/>
        <end position="296"/>
    </location>
</feature>
<feature type="region of interest" description="Disordered" evidence="2">
    <location>
        <begin position="933"/>
        <end position="1003"/>
    </location>
</feature>
<name>A0ABR4BGU7_9LECA</name>